<feature type="domain" description="CSC1/OSCA1-like cytosolic" evidence="11">
    <location>
        <begin position="206"/>
        <end position="395"/>
    </location>
</feature>
<feature type="transmembrane region" description="Helical" evidence="7">
    <location>
        <begin position="663"/>
        <end position="681"/>
    </location>
</feature>
<dbReference type="PANTHER" id="PTHR13018:SF139">
    <property type="entry name" value="PHOSPHATE METABOLISM PROTEIN 7"/>
    <property type="match status" value="1"/>
</dbReference>
<feature type="domain" description="CSC1/OSCA1-like 7TM region" evidence="8">
    <location>
        <begin position="406"/>
        <end position="679"/>
    </location>
</feature>
<feature type="transmembrane region" description="Helical" evidence="7">
    <location>
        <begin position="454"/>
        <end position="482"/>
    </location>
</feature>
<evidence type="ECO:0000259" key="10">
    <source>
        <dbReference type="Pfam" id="PF13967"/>
    </source>
</evidence>
<proteinExistence type="inferred from homology"/>
<comment type="caution">
    <text evidence="12">The sequence shown here is derived from an EMBL/GenBank/DDBJ whole genome shotgun (WGS) entry which is preliminary data.</text>
</comment>
<feature type="transmembrane region" description="Helical" evidence="7">
    <location>
        <begin position="408"/>
        <end position="434"/>
    </location>
</feature>
<dbReference type="InterPro" id="IPR022257">
    <property type="entry name" value="PHM7_ext"/>
</dbReference>
<keyword evidence="6 7" id="KW-0472">Membrane</keyword>
<feature type="domain" description="CSC1/OSCA1-like N-terminal transmembrane" evidence="10">
    <location>
        <begin position="33"/>
        <end position="181"/>
    </location>
</feature>
<organism evidence="12 13">
    <name type="scientific">Rhizophlyctis rosea</name>
    <dbReference type="NCBI Taxonomy" id="64517"/>
    <lineage>
        <taxon>Eukaryota</taxon>
        <taxon>Fungi</taxon>
        <taxon>Fungi incertae sedis</taxon>
        <taxon>Chytridiomycota</taxon>
        <taxon>Chytridiomycota incertae sedis</taxon>
        <taxon>Chytridiomycetes</taxon>
        <taxon>Rhizophlyctidales</taxon>
        <taxon>Rhizophlyctidaceae</taxon>
        <taxon>Rhizophlyctis</taxon>
    </lineage>
</organism>
<evidence type="ECO:0000256" key="6">
    <source>
        <dbReference type="ARBA" id="ARBA00023136"/>
    </source>
</evidence>
<evidence type="ECO:0000256" key="4">
    <source>
        <dbReference type="ARBA" id="ARBA00022692"/>
    </source>
</evidence>
<evidence type="ECO:0000259" key="11">
    <source>
        <dbReference type="Pfam" id="PF14703"/>
    </source>
</evidence>
<evidence type="ECO:0000256" key="3">
    <source>
        <dbReference type="ARBA" id="ARBA00022448"/>
    </source>
</evidence>
<feature type="transmembrane region" description="Helical" evidence="7">
    <location>
        <begin position="622"/>
        <end position="642"/>
    </location>
</feature>
<dbReference type="GO" id="GO:0005886">
    <property type="term" value="C:plasma membrane"/>
    <property type="evidence" value="ECO:0007669"/>
    <property type="project" value="TreeGrafter"/>
</dbReference>
<dbReference type="EMBL" id="JADGJD010000760">
    <property type="protein sequence ID" value="KAJ3048649.1"/>
    <property type="molecule type" value="Genomic_DNA"/>
</dbReference>
<evidence type="ECO:0000256" key="1">
    <source>
        <dbReference type="ARBA" id="ARBA00004141"/>
    </source>
</evidence>
<evidence type="ECO:0000259" key="8">
    <source>
        <dbReference type="Pfam" id="PF02714"/>
    </source>
</evidence>
<evidence type="ECO:0000313" key="12">
    <source>
        <dbReference type="EMBL" id="KAJ3048649.1"/>
    </source>
</evidence>
<keyword evidence="13" id="KW-1185">Reference proteome</keyword>
<dbReference type="Pfam" id="PF14703">
    <property type="entry name" value="PHM7_cyt"/>
    <property type="match status" value="1"/>
</dbReference>
<keyword evidence="3" id="KW-0813">Transport</keyword>
<evidence type="ECO:0000256" key="5">
    <source>
        <dbReference type="ARBA" id="ARBA00022989"/>
    </source>
</evidence>
<evidence type="ECO:0000256" key="2">
    <source>
        <dbReference type="ARBA" id="ARBA00007779"/>
    </source>
</evidence>
<dbReference type="Pfam" id="PF13967">
    <property type="entry name" value="RSN1_TM"/>
    <property type="match status" value="1"/>
</dbReference>
<feature type="transmembrane region" description="Helical" evidence="7">
    <location>
        <begin position="161"/>
        <end position="183"/>
    </location>
</feature>
<accession>A0AAD5S7P8</accession>
<evidence type="ECO:0000259" key="9">
    <source>
        <dbReference type="Pfam" id="PF12621"/>
    </source>
</evidence>
<name>A0AAD5S7P8_9FUNG</name>
<dbReference type="GO" id="GO:0005227">
    <property type="term" value="F:calcium-activated cation channel activity"/>
    <property type="evidence" value="ECO:0007669"/>
    <property type="project" value="InterPro"/>
</dbReference>
<dbReference type="InterPro" id="IPR032880">
    <property type="entry name" value="CSC1/OSCA1-like_N"/>
</dbReference>
<dbReference type="Proteomes" id="UP001212841">
    <property type="component" value="Unassembled WGS sequence"/>
</dbReference>
<feature type="transmembrane region" description="Helical" evidence="7">
    <location>
        <begin position="502"/>
        <end position="521"/>
    </location>
</feature>
<dbReference type="PANTHER" id="PTHR13018">
    <property type="entry name" value="PROBABLE MEMBRANE PROTEIN DUF221-RELATED"/>
    <property type="match status" value="1"/>
</dbReference>
<gene>
    <name evidence="12" type="ORF">HK097_010358</name>
</gene>
<keyword evidence="4 7" id="KW-0812">Transmembrane</keyword>
<comment type="similarity">
    <text evidence="2">Belongs to the CSC1 (TC 1.A.17) family.</text>
</comment>
<comment type="subcellular location">
    <subcellularLocation>
        <location evidence="1">Membrane</location>
        <topology evidence="1">Multi-pass membrane protein</topology>
    </subcellularLocation>
</comment>
<dbReference type="AlphaFoldDB" id="A0AAD5S7P8"/>
<keyword evidence="5 7" id="KW-1133">Transmembrane helix</keyword>
<dbReference type="InterPro" id="IPR045122">
    <property type="entry name" value="Csc1-like"/>
</dbReference>
<dbReference type="InterPro" id="IPR027815">
    <property type="entry name" value="CSC1/OSCA1-like_cyt"/>
</dbReference>
<feature type="domain" description="10TM putative phosphate transporter extracellular tail" evidence="9">
    <location>
        <begin position="801"/>
        <end position="861"/>
    </location>
</feature>
<sequence>MADLVYHYVDLTRRQTTVNDPNEVNEQDASVEAFISAVGVNSAVALGFFAAFMILRKFFPMVYAPRTFLVEAKDRVQPVPPGIFSWLTTSFRTPESTFIDLAGHDNYAVVYYHRTLAKLFGGVSLIAAILLFPLHVTGGGVSVGLNVLTLGNVGDDRSVRLWANLVLSYAFVAGTLYTILRLLRKAAELRHKFLLSYEQLHGLAGYTLLIRDIPPQLRNREAIRSIVDRVQPGHVVDVVLSRQLRPIQGDHDDMVKNRDGLEAAITKYQKTVAVQRKKNGGADDNVDVEAGRRHGTHDTVSDASLRPSHRKFFLAGPRLDSISDRLNTLAAKNAALSEKRAFELNDDSSPDGSAFVVFTDLFSPHVAASANLHETPGYMYDKQAGVDPEEVIWKNLRMGYYERRVRNVFAVVAATALVIFWSIITTFISSIASLDRLAEAAPFLEFFNTGLNPALRGLIQGLLPTVLLAIAFSLVPVILRFITKQAGVATVTAIESSLVDQYYAFLVFNVLLVVTLTGSIWQTLDTILHNPTEILNQFAITVPRVSTFFVNYVLLLALSGPAGELLQIATLILKPLKLRFLGSTPRKIMKLSQPVEFKSGVVLAGHSFIATLGMTYAVVAPLVSVIVFVYFFLWLVAFTYNMQYVYTNRFETGGKYLHRAAKQLFVALYLHEIIIIMLFLLKQSWIQAALVIFAFLVTIGVHMHANIYDGLMGSVPAKAALDETTEIRKGLVEEVKAESGDEKKEDLEALGVDARHFETLVMGTEGQSSSATLGAEPVAAPGQGQSANLVGEGLPKKYLGPEDYKERLLAPPLRSASLNCWVAKDVHGVSDSLKREVMEGRSVRWTDEWAHMDENGKVSVESDGIAYYRFDI</sequence>
<protein>
    <recommendedName>
        <fullName evidence="14">DUF221-domain-containing protein</fullName>
    </recommendedName>
</protein>
<reference evidence="12" key="1">
    <citation type="submission" date="2020-05" db="EMBL/GenBank/DDBJ databases">
        <title>Phylogenomic resolution of chytrid fungi.</title>
        <authorList>
            <person name="Stajich J.E."/>
            <person name="Amses K."/>
            <person name="Simmons R."/>
            <person name="Seto K."/>
            <person name="Myers J."/>
            <person name="Bonds A."/>
            <person name="Quandt C.A."/>
            <person name="Barry K."/>
            <person name="Liu P."/>
            <person name="Grigoriev I."/>
            <person name="Longcore J.E."/>
            <person name="James T.Y."/>
        </authorList>
    </citation>
    <scope>NUCLEOTIDE SEQUENCE</scope>
    <source>
        <strain evidence="12">JEL0318</strain>
    </source>
</reference>
<evidence type="ECO:0000256" key="7">
    <source>
        <dbReference type="SAM" id="Phobius"/>
    </source>
</evidence>
<evidence type="ECO:0008006" key="14">
    <source>
        <dbReference type="Google" id="ProtNLM"/>
    </source>
</evidence>
<feature type="transmembrane region" description="Helical" evidence="7">
    <location>
        <begin position="119"/>
        <end position="141"/>
    </location>
</feature>
<feature type="transmembrane region" description="Helical" evidence="7">
    <location>
        <begin position="687"/>
        <end position="708"/>
    </location>
</feature>
<dbReference type="Pfam" id="PF02714">
    <property type="entry name" value="RSN1_7TM"/>
    <property type="match status" value="1"/>
</dbReference>
<evidence type="ECO:0000313" key="13">
    <source>
        <dbReference type="Proteomes" id="UP001212841"/>
    </source>
</evidence>
<feature type="transmembrane region" description="Helical" evidence="7">
    <location>
        <begin position="33"/>
        <end position="55"/>
    </location>
</feature>
<dbReference type="InterPro" id="IPR003864">
    <property type="entry name" value="CSC1/OSCA1-like_7TM"/>
</dbReference>
<dbReference type="Pfam" id="PF12621">
    <property type="entry name" value="PHM7_ext"/>
    <property type="match status" value="1"/>
</dbReference>